<dbReference type="EC" id="6.3.5.4" evidence="3"/>
<evidence type="ECO:0000256" key="4">
    <source>
        <dbReference type="ARBA" id="ARBA00022741"/>
    </source>
</evidence>
<accession>A0A2T1GD79</accession>
<keyword evidence="4 9" id="KW-0547">Nucleotide-binding</keyword>
<evidence type="ECO:0000256" key="5">
    <source>
        <dbReference type="ARBA" id="ARBA00022840"/>
    </source>
</evidence>
<dbReference type="InterPro" id="IPR017932">
    <property type="entry name" value="GATase_2_dom"/>
</dbReference>
<dbReference type="Pfam" id="PF00733">
    <property type="entry name" value="Asn_synthase"/>
    <property type="match status" value="1"/>
</dbReference>
<keyword evidence="5 9" id="KW-0067">ATP-binding</keyword>
<evidence type="ECO:0000256" key="9">
    <source>
        <dbReference type="PIRSR" id="PIRSR001589-2"/>
    </source>
</evidence>
<dbReference type="Gene3D" id="3.40.50.620">
    <property type="entry name" value="HUPs"/>
    <property type="match status" value="1"/>
</dbReference>
<evidence type="ECO:0000256" key="2">
    <source>
        <dbReference type="ARBA" id="ARBA00005752"/>
    </source>
</evidence>
<evidence type="ECO:0000256" key="6">
    <source>
        <dbReference type="ARBA" id="ARBA00022888"/>
    </source>
</evidence>
<evidence type="ECO:0000256" key="8">
    <source>
        <dbReference type="ARBA" id="ARBA00048741"/>
    </source>
</evidence>
<dbReference type="PANTHER" id="PTHR43284:SF1">
    <property type="entry name" value="ASPARAGINE SYNTHETASE"/>
    <property type="match status" value="1"/>
</dbReference>
<organism evidence="11 12">
    <name type="scientific">Chamaesiphon polymorphus CCALA 037</name>
    <dbReference type="NCBI Taxonomy" id="2107692"/>
    <lineage>
        <taxon>Bacteria</taxon>
        <taxon>Bacillati</taxon>
        <taxon>Cyanobacteriota</taxon>
        <taxon>Cyanophyceae</taxon>
        <taxon>Gomontiellales</taxon>
        <taxon>Chamaesiphonaceae</taxon>
        <taxon>Chamaesiphon</taxon>
    </lineage>
</organism>
<dbReference type="Pfam" id="PF13537">
    <property type="entry name" value="GATase_7"/>
    <property type="match status" value="1"/>
</dbReference>
<name>A0A2T1GD79_9CYAN</name>
<comment type="similarity">
    <text evidence="2">Belongs to the asparagine synthetase family.</text>
</comment>
<comment type="catalytic activity">
    <reaction evidence="8">
        <text>L-aspartate + L-glutamine + ATP + H2O = L-asparagine + L-glutamate + AMP + diphosphate + H(+)</text>
        <dbReference type="Rhea" id="RHEA:12228"/>
        <dbReference type="ChEBI" id="CHEBI:15377"/>
        <dbReference type="ChEBI" id="CHEBI:15378"/>
        <dbReference type="ChEBI" id="CHEBI:29985"/>
        <dbReference type="ChEBI" id="CHEBI:29991"/>
        <dbReference type="ChEBI" id="CHEBI:30616"/>
        <dbReference type="ChEBI" id="CHEBI:33019"/>
        <dbReference type="ChEBI" id="CHEBI:58048"/>
        <dbReference type="ChEBI" id="CHEBI:58359"/>
        <dbReference type="ChEBI" id="CHEBI:456215"/>
        <dbReference type="EC" id="6.3.5.4"/>
    </reaction>
</comment>
<evidence type="ECO:0000259" key="10">
    <source>
        <dbReference type="PROSITE" id="PS51278"/>
    </source>
</evidence>
<dbReference type="OrthoDB" id="9763290at2"/>
<dbReference type="GO" id="GO:0005524">
    <property type="term" value="F:ATP binding"/>
    <property type="evidence" value="ECO:0007669"/>
    <property type="project" value="UniProtKB-KW"/>
</dbReference>
<evidence type="ECO:0000313" key="11">
    <source>
        <dbReference type="EMBL" id="PSB55400.1"/>
    </source>
</evidence>
<sequence length="620" mass="70353">MSGILALIHIDGAPVDPGLLSRMNQAMTSRGPDAQTVWSRGFVGFGHTLLRTTWEAAAESQPYTIDDRVWIVADARIDDRQATIEKLELTHSDRVLTDVELILQAYLRWDKDCVDHLLGDFAFVIWDERHQRLFCARDHFGVKPFYYSQVGNCLIISNTIDCLRQHPQVSSKLNDRTIGDLLLFDLNYDLTTTVFSDIQRLPPAHIFTWSQQRGVQTRRYWTLPVPELIRYKNTQDYLDRFQELMAQAVGDRLRTDKVASFFSGGLDSTTIAATALAVAKARSQPLDLKAFTTVYDRLMPDRERDYAGVAAASLGISIEYQVADDDKLYQDWHKCEFLMPPGNDPFQTSWRERTKEIAAHSRVALCGHGGDEALAAPSVVEMLQTMPFIDVGWDVSRSWLGLGVQPHWGSGLLGWWRRWGKPELETPQCPTWLNPDFARSIDLEQRWGEIHCQPKQQLDFPRAGAYNKSTSVLWTAHLEANDPGCSGVPLEIRLPFIDLRLLNYLLALPPVPWCVNKTLLRMAGRDSLPAEIRLRPKTPLVADPLSAMGLDSLDLSHIAKILPAIEGYVSIDRLVNTSDTIAGWEYWNYLMPISFAYWFDRYLHQLYNPPLLATGGHDTS</sequence>
<feature type="domain" description="Glutamine amidotransferase type-2" evidence="10">
    <location>
        <begin position="2"/>
        <end position="187"/>
    </location>
</feature>
<dbReference type="GO" id="GO:0006529">
    <property type="term" value="P:asparagine biosynthetic process"/>
    <property type="evidence" value="ECO:0007669"/>
    <property type="project" value="UniProtKB-KW"/>
</dbReference>
<dbReference type="PIRSF" id="PIRSF001589">
    <property type="entry name" value="Asn_synthetase_glu-h"/>
    <property type="match status" value="1"/>
</dbReference>
<keyword evidence="6" id="KW-0028">Amino-acid biosynthesis</keyword>
<protein>
    <recommendedName>
        <fullName evidence="3">asparagine synthase (glutamine-hydrolyzing)</fullName>
        <ecNumber evidence="3">6.3.5.4</ecNumber>
    </recommendedName>
</protein>
<evidence type="ECO:0000313" key="12">
    <source>
        <dbReference type="Proteomes" id="UP000238937"/>
    </source>
</evidence>
<evidence type="ECO:0000256" key="7">
    <source>
        <dbReference type="ARBA" id="ARBA00022962"/>
    </source>
</evidence>
<keyword evidence="7" id="KW-0315">Glutamine amidotransferase</keyword>
<comment type="pathway">
    <text evidence="1">Amino-acid biosynthesis; L-asparagine biosynthesis; L-asparagine from L-aspartate (L-Gln route): step 1/1.</text>
</comment>
<proteinExistence type="inferred from homology"/>
<dbReference type="InterPro" id="IPR006426">
    <property type="entry name" value="Asn_synth_AEB"/>
</dbReference>
<dbReference type="PANTHER" id="PTHR43284">
    <property type="entry name" value="ASPARAGINE SYNTHETASE (GLUTAMINE-HYDROLYZING)"/>
    <property type="match status" value="1"/>
</dbReference>
<comment type="caution">
    <text evidence="11">The sequence shown here is derived from an EMBL/GenBank/DDBJ whole genome shotgun (WGS) entry which is preliminary data.</text>
</comment>
<reference evidence="11 12" key="1">
    <citation type="submission" date="2018-03" db="EMBL/GenBank/DDBJ databases">
        <title>The ancient ancestry and fast evolution of plastids.</title>
        <authorList>
            <person name="Moore K.R."/>
            <person name="Magnabosco C."/>
            <person name="Momper L."/>
            <person name="Gold D.A."/>
            <person name="Bosak T."/>
            <person name="Fournier G.P."/>
        </authorList>
    </citation>
    <scope>NUCLEOTIDE SEQUENCE [LARGE SCALE GENOMIC DNA]</scope>
    <source>
        <strain evidence="11 12">CCALA 037</strain>
    </source>
</reference>
<gene>
    <name evidence="11" type="ORF">C7B77_15165</name>
</gene>
<dbReference type="InterPro" id="IPR001962">
    <property type="entry name" value="Asn_synthase"/>
</dbReference>
<dbReference type="InterPro" id="IPR014729">
    <property type="entry name" value="Rossmann-like_a/b/a_fold"/>
</dbReference>
<dbReference type="RefSeq" id="WP_106306328.1">
    <property type="nucleotide sequence ID" value="NZ_PVWO01000189.1"/>
</dbReference>
<dbReference type="InterPro" id="IPR051786">
    <property type="entry name" value="ASN_synthetase/amidase"/>
</dbReference>
<dbReference type="InterPro" id="IPR033738">
    <property type="entry name" value="AsnB_N"/>
</dbReference>
<dbReference type="GO" id="GO:0004066">
    <property type="term" value="F:asparagine synthase (glutamine-hydrolyzing) activity"/>
    <property type="evidence" value="ECO:0007669"/>
    <property type="project" value="UniProtKB-EC"/>
</dbReference>
<dbReference type="InterPro" id="IPR029055">
    <property type="entry name" value="Ntn_hydrolases_N"/>
</dbReference>
<dbReference type="AlphaFoldDB" id="A0A2T1GD79"/>
<evidence type="ECO:0000256" key="1">
    <source>
        <dbReference type="ARBA" id="ARBA00005187"/>
    </source>
</evidence>
<dbReference type="EMBL" id="PVWO01000189">
    <property type="protein sequence ID" value="PSB55400.1"/>
    <property type="molecule type" value="Genomic_DNA"/>
</dbReference>
<keyword evidence="6" id="KW-0061">Asparagine biosynthesis</keyword>
<dbReference type="PROSITE" id="PS51278">
    <property type="entry name" value="GATASE_TYPE_2"/>
    <property type="match status" value="1"/>
</dbReference>
<dbReference type="Proteomes" id="UP000238937">
    <property type="component" value="Unassembled WGS sequence"/>
</dbReference>
<keyword evidence="12" id="KW-1185">Reference proteome</keyword>
<feature type="binding site" evidence="9">
    <location>
        <position position="98"/>
    </location>
    <ligand>
        <name>L-glutamine</name>
        <dbReference type="ChEBI" id="CHEBI:58359"/>
    </ligand>
</feature>
<dbReference type="Gene3D" id="3.60.20.10">
    <property type="entry name" value="Glutamine Phosphoribosylpyrophosphate, subunit 1, domain 1"/>
    <property type="match status" value="1"/>
</dbReference>
<evidence type="ECO:0000256" key="3">
    <source>
        <dbReference type="ARBA" id="ARBA00012737"/>
    </source>
</evidence>
<dbReference type="CDD" id="cd00712">
    <property type="entry name" value="AsnB"/>
    <property type="match status" value="1"/>
</dbReference>
<dbReference type="SUPFAM" id="SSF56235">
    <property type="entry name" value="N-terminal nucleophile aminohydrolases (Ntn hydrolases)"/>
    <property type="match status" value="1"/>
</dbReference>
<dbReference type="SUPFAM" id="SSF52402">
    <property type="entry name" value="Adenine nucleotide alpha hydrolases-like"/>
    <property type="match status" value="1"/>
</dbReference>